<evidence type="ECO:0000313" key="8">
    <source>
        <dbReference type="EMBL" id="ABI62805.1"/>
    </source>
</evidence>
<dbReference type="EMBL" id="CP000394">
    <property type="protein sequence ID" value="ABI62805.1"/>
    <property type="molecule type" value="Genomic_DNA"/>
</dbReference>
<organism evidence="8 9">
    <name type="scientific">Granulibacter bethesdensis (strain ATCC BAA-1260 / CGDNIH1)</name>
    <dbReference type="NCBI Taxonomy" id="391165"/>
    <lineage>
        <taxon>Bacteria</taxon>
        <taxon>Pseudomonadati</taxon>
        <taxon>Pseudomonadota</taxon>
        <taxon>Alphaproteobacteria</taxon>
        <taxon>Acetobacterales</taxon>
        <taxon>Acetobacteraceae</taxon>
        <taxon>Granulibacter</taxon>
    </lineage>
</organism>
<keyword evidence="6" id="KW-1133">Transmembrane helix</keyword>
<evidence type="ECO:0000256" key="3">
    <source>
        <dbReference type="ARBA" id="ARBA00022679"/>
    </source>
</evidence>
<dbReference type="KEGG" id="gbe:GbCGDNIH1_1907"/>
<dbReference type="Gene3D" id="3.30.565.10">
    <property type="entry name" value="Histidine kinase-like ATPase, C-terminal domain"/>
    <property type="match status" value="1"/>
</dbReference>
<keyword evidence="2" id="KW-0597">Phosphoprotein</keyword>
<sequence>MHKMQKLFFRMPFWPCLTRSLQGRLVLLPAFILLVGLIVSLALSLHRANHRIRNEMESGFRLGRVLVEAVLVTARAMPTQQDALTMVAQQLPRVRHLDLLLLPAPEMMAMGMPPLLVGQRPRVPHWFVDLLPQPIVARSFPVLYHGAIIGQIIMIANPFDEMKEVWGELCLIAVELAAISVAIVLLIMLATSLSLRPLKRLAEGFEALEAGEYATRLGPVTVAELQPIAVRFDSLAARLQRITQDNHHLIDRLISMQEAERRDVAHELHDEFGPAFFAIRAELASLTRWCRDQQQREEQAGLPIREVEKIESRVLSIGSLVDAIQNINAAMLERLCPMVLEEMGLPDALERLVEDWRRRVPQTQWDIMLCTGLEQTQTDLALTLFRLVQECLTNIARHADARHVEVGFFWLPPRLPPREKPAGAAQDCKTEPAWLGVYVRDDGTGFSGAPSYGYGLLGMTERVRAAGGKLYIGDNGQPGAAGKLAEMMMASQKAGLSPEEWGEDEPDDGHDLWLHGGAVIFAGIPWHAKGGGVASRSQSANIHDL</sequence>
<feature type="transmembrane region" description="Helical" evidence="6">
    <location>
        <begin position="142"/>
        <end position="159"/>
    </location>
</feature>
<dbReference type="GO" id="GO:0004673">
    <property type="term" value="F:protein histidine kinase activity"/>
    <property type="evidence" value="ECO:0007669"/>
    <property type="project" value="UniProtKB-EC"/>
</dbReference>
<dbReference type="PROSITE" id="PS50885">
    <property type="entry name" value="HAMP"/>
    <property type="match status" value="1"/>
</dbReference>
<evidence type="ECO:0000256" key="5">
    <source>
        <dbReference type="ARBA" id="ARBA00023012"/>
    </source>
</evidence>
<keyword evidence="9" id="KW-1185">Reference proteome</keyword>
<dbReference type="HOGENOM" id="CLU_045360_0_0_5"/>
<keyword evidence="3 8" id="KW-0808">Transferase</keyword>
<keyword evidence="6" id="KW-0812">Transmembrane</keyword>
<dbReference type="InterPro" id="IPR050482">
    <property type="entry name" value="Sensor_HK_TwoCompSys"/>
</dbReference>
<dbReference type="SUPFAM" id="SSF55874">
    <property type="entry name" value="ATPase domain of HSP90 chaperone/DNA topoisomerase II/histidine kinase"/>
    <property type="match status" value="1"/>
</dbReference>
<proteinExistence type="predicted"/>
<dbReference type="SMART" id="SM00304">
    <property type="entry name" value="HAMP"/>
    <property type="match status" value="1"/>
</dbReference>
<accession>Q0BQU7</accession>
<keyword evidence="5" id="KW-0902">Two-component regulatory system</keyword>
<comment type="subcellular location">
    <subcellularLocation>
        <location evidence="1">Membrane</location>
    </subcellularLocation>
</comment>
<dbReference type="GO" id="GO:0016020">
    <property type="term" value="C:membrane"/>
    <property type="evidence" value="ECO:0007669"/>
    <property type="project" value="UniProtKB-SubCell"/>
</dbReference>
<feature type="domain" description="HAMP" evidence="7">
    <location>
        <begin position="192"/>
        <end position="244"/>
    </location>
</feature>
<reference evidence="8 9" key="1">
    <citation type="journal article" date="2007" name="J. Bacteriol.">
        <title>Genome sequence analysis of the emerging human pathogenic acetic acid bacterium Granulibacter bethesdensis.</title>
        <authorList>
            <person name="Greenberg D.E."/>
            <person name="Porcella S.F."/>
            <person name="Zelazny A.M."/>
            <person name="Virtaneva K."/>
            <person name="Sturdevant D.E."/>
            <person name="Kupko J.J.III."/>
            <person name="Barbian K.D."/>
            <person name="Babar A."/>
            <person name="Dorward D.W."/>
            <person name="Holland S.M."/>
        </authorList>
    </citation>
    <scope>NUCLEOTIDE SEQUENCE [LARGE SCALE GENOMIC DNA]</scope>
    <source>
        <strain evidence="9">ATCC BAA-1260 / CGDNIH1</strain>
    </source>
</reference>
<dbReference type="PANTHER" id="PTHR24421:SF58">
    <property type="entry name" value="SIGNAL TRANSDUCTION HISTIDINE-PROTEIN KINASE_PHOSPHATASE UHPB"/>
    <property type="match status" value="1"/>
</dbReference>
<keyword evidence="4 8" id="KW-0418">Kinase</keyword>
<dbReference type="CDD" id="cd16917">
    <property type="entry name" value="HATPase_UhpB-NarQ-NarX-like"/>
    <property type="match status" value="1"/>
</dbReference>
<keyword evidence="6" id="KW-0472">Membrane</keyword>
<protein>
    <submittedName>
        <fullName evidence="8">Two component system histidine kinase</fullName>
        <ecNumber evidence="8">2.7.13.3</ecNumber>
    </submittedName>
</protein>
<gene>
    <name evidence="8" type="ordered locus">GbCGDNIH1_1907</name>
</gene>
<evidence type="ECO:0000256" key="1">
    <source>
        <dbReference type="ARBA" id="ARBA00004370"/>
    </source>
</evidence>
<feature type="transmembrane region" description="Helical" evidence="6">
    <location>
        <begin position="165"/>
        <end position="190"/>
    </location>
</feature>
<dbReference type="AlphaFoldDB" id="Q0BQU7"/>
<evidence type="ECO:0000256" key="2">
    <source>
        <dbReference type="ARBA" id="ARBA00022553"/>
    </source>
</evidence>
<dbReference type="Pfam" id="PF00672">
    <property type="entry name" value="HAMP"/>
    <property type="match status" value="1"/>
</dbReference>
<evidence type="ECO:0000256" key="6">
    <source>
        <dbReference type="SAM" id="Phobius"/>
    </source>
</evidence>
<evidence type="ECO:0000259" key="7">
    <source>
        <dbReference type="PROSITE" id="PS50885"/>
    </source>
</evidence>
<name>Q0BQU7_GRABC</name>
<feature type="transmembrane region" description="Helical" evidence="6">
    <location>
        <begin position="25"/>
        <end position="45"/>
    </location>
</feature>
<dbReference type="eggNOG" id="COG4585">
    <property type="taxonomic scope" value="Bacteria"/>
</dbReference>
<dbReference type="PANTHER" id="PTHR24421">
    <property type="entry name" value="NITRATE/NITRITE SENSOR PROTEIN NARX-RELATED"/>
    <property type="match status" value="1"/>
</dbReference>
<evidence type="ECO:0000256" key="4">
    <source>
        <dbReference type="ARBA" id="ARBA00022777"/>
    </source>
</evidence>
<dbReference type="Proteomes" id="UP000001963">
    <property type="component" value="Chromosome"/>
</dbReference>
<dbReference type="STRING" id="391165.GbCGDNIH1_1907"/>
<dbReference type="Gene3D" id="6.10.340.10">
    <property type="match status" value="1"/>
</dbReference>
<dbReference type="InterPro" id="IPR036890">
    <property type="entry name" value="HATPase_C_sf"/>
</dbReference>
<dbReference type="EC" id="2.7.13.3" evidence="8"/>
<dbReference type="GO" id="GO:0000160">
    <property type="term" value="P:phosphorelay signal transduction system"/>
    <property type="evidence" value="ECO:0007669"/>
    <property type="project" value="UniProtKB-KW"/>
</dbReference>
<dbReference type="InterPro" id="IPR003660">
    <property type="entry name" value="HAMP_dom"/>
</dbReference>
<dbReference type="CDD" id="cd06225">
    <property type="entry name" value="HAMP"/>
    <property type="match status" value="1"/>
</dbReference>
<evidence type="ECO:0000313" key="9">
    <source>
        <dbReference type="Proteomes" id="UP000001963"/>
    </source>
</evidence>